<dbReference type="KEGG" id="vda:VDAG_07678"/>
<reference evidence="1 2" key="1">
    <citation type="submission" date="2008-03" db="EMBL/GenBank/DDBJ databases">
        <title>The Genome Sequence of Verticillium dahliae VdLs.17.</title>
        <authorList>
            <consortium name="The Broad Institute Genome Sequencing Platform"/>
            <person name="Ma L.-J.J."/>
            <person name="Klosterman S.J."/>
            <person name="Subbarao K."/>
            <person name="Dobinson K."/>
            <person name="Veronese P."/>
            <person name="Kang S."/>
            <person name="Gold S.E."/>
            <person name="Young S."/>
            <person name="Jaffe D."/>
            <person name="Gnerre S."/>
            <person name="Berlin A."/>
            <person name="Heiman D."/>
            <person name="Hepburn T."/>
            <person name="Sykes S."/>
            <person name="Alvarado L."/>
            <person name="Kodira C.D."/>
            <person name="Lander E."/>
            <person name="Galagan J."/>
            <person name="Nusbaum C."/>
            <person name="Birren B."/>
        </authorList>
    </citation>
    <scope>NUCLEOTIDE SEQUENCE [LARGE SCALE GENOMIC DNA]</scope>
    <source>
        <strain evidence="2">VdLs.17 / ATCC MYA-4575 / FGSC 10137</strain>
    </source>
</reference>
<dbReference type="GeneID" id="20709141"/>
<dbReference type="AlphaFoldDB" id="G2XBP2"/>
<evidence type="ECO:0000313" key="2">
    <source>
        <dbReference type="Proteomes" id="UP000001611"/>
    </source>
</evidence>
<protein>
    <submittedName>
        <fullName evidence="1">Uncharacterized protein</fullName>
    </submittedName>
</protein>
<organism evidence="1 2">
    <name type="scientific">Verticillium dahliae (strain VdLs.17 / ATCC MYA-4575 / FGSC 10137)</name>
    <name type="common">Verticillium wilt</name>
    <dbReference type="NCBI Taxonomy" id="498257"/>
    <lineage>
        <taxon>Eukaryota</taxon>
        <taxon>Fungi</taxon>
        <taxon>Dikarya</taxon>
        <taxon>Ascomycota</taxon>
        <taxon>Pezizomycotina</taxon>
        <taxon>Sordariomycetes</taxon>
        <taxon>Hypocreomycetidae</taxon>
        <taxon>Glomerellales</taxon>
        <taxon>Plectosphaerellaceae</taxon>
        <taxon>Verticillium</taxon>
    </lineage>
</organism>
<evidence type="ECO:0000313" key="1">
    <source>
        <dbReference type="EMBL" id="EGY16514.1"/>
    </source>
</evidence>
<name>G2XBP2_VERDV</name>
<dbReference type="HOGENOM" id="CLU_3299702_0_0_1"/>
<proteinExistence type="predicted"/>
<dbReference type="InParanoid" id="G2XBP2"/>
<dbReference type="RefSeq" id="XP_009654878.1">
    <property type="nucleotide sequence ID" value="XM_009656583.1"/>
</dbReference>
<reference evidence="2" key="2">
    <citation type="journal article" date="2011" name="PLoS Pathog.">
        <title>Comparative genomics yields insights into niche adaptation of plant vascular wilt pathogens.</title>
        <authorList>
            <person name="Klosterman S.J."/>
            <person name="Subbarao K.V."/>
            <person name="Kang S."/>
            <person name="Veronese P."/>
            <person name="Gold S.E."/>
            <person name="Thomma B.P.H.J."/>
            <person name="Chen Z."/>
            <person name="Henrissat B."/>
            <person name="Lee Y.-H."/>
            <person name="Park J."/>
            <person name="Garcia-Pedrajas M.D."/>
            <person name="Barbara D.J."/>
            <person name="Anchieta A."/>
            <person name="de Jonge R."/>
            <person name="Santhanam P."/>
            <person name="Maruthachalam K."/>
            <person name="Atallah Z."/>
            <person name="Amyotte S.G."/>
            <person name="Paz Z."/>
            <person name="Inderbitzin P."/>
            <person name="Hayes R.J."/>
            <person name="Heiman D.I."/>
            <person name="Young S."/>
            <person name="Zeng Q."/>
            <person name="Engels R."/>
            <person name="Galagan J."/>
            <person name="Cuomo C.A."/>
            <person name="Dobinson K.F."/>
            <person name="Ma L.-J."/>
        </authorList>
    </citation>
    <scope>NUCLEOTIDE SEQUENCE [LARGE SCALE GENOMIC DNA]</scope>
    <source>
        <strain evidence="2">VdLs.17 / ATCC MYA-4575 / FGSC 10137</strain>
    </source>
</reference>
<gene>
    <name evidence="1" type="ORF">VDAG_07678</name>
</gene>
<accession>G2XBP2</accession>
<sequence length="40" mass="4141">MSGNALAPSQLRLTHATHATPQRTGSLPVCAGRGLVSQVR</sequence>
<keyword evidence="2" id="KW-1185">Reference proteome</keyword>
<dbReference type="EMBL" id="DS572711">
    <property type="protein sequence ID" value="EGY16514.1"/>
    <property type="molecule type" value="Genomic_DNA"/>
</dbReference>
<dbReference type="Proteomes" id="UP000001611">
    <property type="component" value="Unassembled WGS sequence"/>
</dbReference>